<feature type="transmembrane region" description="Helical" evidence="1">
    <location>
        <begin position="186"/>
        <end position="206"/>
    </location>
</feature>
<dbReference type="Pfam" id="PF01569">
    <property type="entry name" value="PAP2"/>
    <property type="match status" value="1"/>
</dbReference>
<feature type="transmembrane region" description="Helical" evidence="1">
    <location>
        <begin position="114"/>
        <end position="135"/>
    </location>
</feature>
<dbReference type="SMART" id="SM00014">
    <property type="entry name" value="acidPPc"/>
    <property type="match status" value="1"/>
</dbReference>
<dbReference type="InterPro" id="IPR036938">
    <property type="entry name" value="PAP2/HPO_sf"/>
</dbReference>
<evidence type="ECO:0000259" key="2">
    <source>
        <dbReference type="SMART" id="SM00014"/>
    </source>
</evidence>
<feature type="transmembrane region" description="Helical" evidence="1">
    <location>
        <begin position="212"/>
        <end position="233"/>
    </location>
</feature>
<sequence>MRDRLAGLRKRARGLLPKWAAAEISVLLALVGVATGLLVFAYIADEVVEGETHALDEAILLAFRSPGDPADPLGPAWLEIAVRDLTALGSTTVLTLVTLITVGFFIVDRKRATAAFVLLAVVGGALMNYLLKIGFDRPRPDLVAHLVDVHTLSFPSGHAMGSAVTYLTLGVLIVRSEQERRIKAYVLGVAVGLTLLIGISRLYLGVHWPTDVAAGWCAGGAWALLCWLIALVLQREGRIEPGDAPPDERADARRP</sequence>
<dbReference type="PANTHER" id="PTHR14969">
    <property type="entry name" value="SPHINGOSINE-1-PHOSPHATE PHOSPHOHYDROLASE"/>
    <property type="match status" value="1"/>
</dbReference>
<dbReference type="Proteomes" id="UP001151088">
    <property type="component" value="Unassembled WGS sequence"/>
</dbReference>
<keyword evidence="1" id="KW-0472">Membrane</keyword>
<dbReference type="Gene3D" id="1.20.144.10">
    <property type="entry name" value="Phosphatidic acid phosphatase type 2/haloperoxidase"/>
    <property type="match status" value="2"/>
</dbReference>
<dbReference type="RefSeq" id="WP_258733564.1">
    <property type="nucleotide sequence ID" value="NZ_JANTHZ010000006.1"/>
</dbReference>
<accession>A0A9X2PG78</accession>
<dbReference type="EMBL" id="JANTHZ010000006">
    <property type="protein sequence ID" value="MCS0496411.1"/>
    <property type="molecule type" value="Genomic_DNA"/>
</dbReference>
<feature type="transmembrane region" description="Helical" evidence="1">
    <location>
        <begin position="85"/>
        <end position="107"/>
    </location>
</feature>
<organism evidence="3 4">
    <name type="scientific">Ancylobacter mangrovi</name>
    <dbReference type="NCBI Taxonomy" id="2972472"/>
    <lineage>
        <taxon>Bacteria</taxon>
        <taxon>Pseudomonadati</taxon>
        <taxon>Pseudomonadota</taxon>
        <taxon>Alphaproteobacteria</taxon>
        <taxon>Hyphomicrobiales</taxon>
        <taxon>Xanthobacteraceae</taxon>
        <taxon>Ancylobacter</taxon>
    </lineage>
</organism>
<dbReference type="PANTHER" id="PTHR14969:SF13">
    <property type="entry name" value="AT30094P"/>
    <property type="match status" value="1"/>
</dbReference>
<protein>
    <submittedName>
        <fullName evidence="3">Phosphatase PAP2 family protein</fullName>
    </submittedName>
</protein>
<evidence type="ECO:0000313" key="4">
    <source>
        <dbReference type="Proteomes" id="UP001151088"/>
    </source>
</evidence>
<feature type="domain" description="Phosphatidic acid phosphatase type 2/haloperoxidase" evidence="2">
    <location>
        <begin position="113"/>
        <end position="227"/>
    </location>
</feature>
<dbReference type="AlphaFoldDB" id="A0A9X2PG78"/>
<feature type="transmembrane region" description="Helical" evidence="1">
    <location>
        <begin position="155"/>
        <end position="174"/>
    </location>
</feature>
<reference evidence="3" key="1">
    <citation type="submission" date="2022-08" db="EMBL/GenBank/DDBJ databases">
        <authorList>
            <person name="Li F."/>
        </authorList>
    </citation>
    <scope>NUCLEOTIDE SEQUENCE</scope>
    <source>
        <strain evidence="3">MQZ15Z-1</strain>
    </source>
</reference>
<keyword evidence="4" id="KW-1185">Reference proteome</keyword>
<keyword evidence="1" id="KW-1133">Transmembrane helix</keyword>
<evidence type="ECO:0000313" key="3">
    <source>
        <dbReference type="EMBL" id="MCS0496411.1"/>
    </source>
</evidence>
<name>A0A9X2PG78_9HYPH</name>
<evidence type="ECO:0000256" key="1">
    <source>
        <dbReference type="SAM" id="Phobius"/>
    </source>
</evidence>
<dbReference type="SUPFAM" id="SSF48317">
    <property type="entry name" value="Acid phosphatase/Vanadium-dependent haloperoxidase"/>
    <property type="match status" value="1"/>
</dbReference>
<gene>
    <name evidence="3" type="ORF">NVS89_15000</name>
</gene>
<comment type="caution">
    <text evidence="3">The sequence shown here is derived from an EMBL/GenBank/DDBJ whole genome shotgun (WGS) entry which is preliminary data.</text>
</comment>
<dbReference type="CDD" id="cd03392">
    <property type="entry name" value="PAP2_like_2"/>
    <property type="match status" value="1"/>
</dbReference>
<proteinExistence type="predicted"/>
<keyword evidence="1" id="KW-0812">Transmembrane</keyword>
<dbReference type="InterPro" id="IPR000326">
    <property type="entry name" value="PAP2/HPO"/>
</dbReference>
<feature type="transmembrane region" description="Helical" evidence="1">
    <location>
        <begin position="21"/>
        <end position="43"/>
    </location>
</feature>